<dbReference type="PANTHER" id="PTHR38693">
    <property type="entry name" value="UBIQUINONE BIOSYNTHESIS PROTEIN UBIJ"/>
    <property type="match status" value="1"/>
</dbReference>
<dbReference type="Pfam" id="PF02036">
    <property type="entry name" value="SCP2"/>
    <property type="match status" value="1"/>
</dbReference>
<evidence type="ECO:0000313" key="3">
    <source>
        <dbReference type="EMBL" id="GGB71298.1"/>
    </source>
</evidence>
<gene>
    <name evidence="3" type="primary">yigP</name>
    <name evidence="1" type="synonym">ubiJ</name>
    <name evidence="3" type="ORF">GCM10011607_34780</name>
</gene>
<comment type="similarity">
    <text evidence="1">Belongs to the UbiJ family.</text>
</comment>
<dbReference type="HAMAP" id="MF_02215">
    <property type="entry name" value="UbiJ"/>
    <property type="match status" value="1"/>
</dbReference>
<evidence type="ECO:0000313" key="4">
    <source>
        <dbReference type="Proteomes" id="UP000617555"/>
    </source>
</evidence>
<organism evidence="3 4">
    <name type="scientific">Shewanella inventionis</name>
    <dbReference type="NCBI Taxonomy" id="1738770"/>
    <lineage>
        <taxon>Bacteria</taxon>
        <taxon>Pseudomonadati</taxon>
        <taxon>Pseudomonadota</taxon>
        <taxon>Gammaproteobacteria</taxon>
        <taxon>Alteromonadales</taxon>
        <taxon>Shewanellaceae</taxon>
        <taxon>Shewanella</taxon>
    </lineage>
</organism>
<sequence>MVPNHFALLVCAAIETGFNRLPPQAKDDYARQKSLHGKVICIQLSQLSWPIYLLFSKQVQVMSYYEGDVTVTVNADASTLYQLTEGANLTELIKQDKLSLDGDIQLLQTFSHYLQNIHFDFAEPLSRYIGDAPTHKLVTGMKTIGQDIKQVMLKTRSHISQLTTEEYRLAPNKIEVLHFRDNLDDLVSQIDRIEVRIAKLSEQIIQ</sequence>
<keyword evidence="1" id="KW-0963">Cytoplasm</keyword>
<dbReference type="RefSeq" id="WP_188740576.1">
    <property type="nucleotide sequence ID" value="NZ_BMII01000034.1"/>
</dbReference>
<dbReference type="Proteomes" id="UP000617555">
    <property type="component" value="Unassembled WGS sequence"/>
</dbReference>
<reference evidence="4" key="1">
    <citation type="journal article" date="2019" name="Int. J. Syst. Evol. Microbiol.">
        <title>The Global Catalogue of Microorganisms (GCM) 10K type strain sequencing project: providing services to taxonomists for standard genome sequencing and annotation.</title>
        <authorList>
            <consortium name="The Broad Institute Genomics Platform"/>
            <consortium name="The Broad Institute Genome Sequencing Center for Infectious Disease"/>
            <person name="Wu L."/>
            <person name="Ma J."/>
        </authorList>
    </citation>
    <scope>NUCLEOTIDE SEQUENCE [LARGE SCALE GENOMIC DNA]</scope>
    <source>
        <strain evidence="4">CGMCC 1.15339</strain>
    </source>
</reference>
<comment type="caution">
    <text evidence="3">The sequence shown here is derived from an EMBL/GenBank/DDBJ whole genome shotgun (WGS) entry which is preliminary data.</text>
</comment>
<dbReference type="PANTHER" id="PTHR38693:SF1">
    <property type="entry name" value="UBIQUINONE BIOSYNTHESIS ACCESSORY FACTOR UBIJ"/>
    <property type="match status" value="1"/>
</dbReference>
<keyword evidence="1" id="KW-0831">Ubiquinone biosynthesis</keyword>
<feature type="domain" description="SCP2" evidence="2">
    <location>
        <begin position="18"/>
        <end position="114"/>
    </location>
</feature>
<dbReference type="InterPro" id="IPR038989">
    <property type="entry name" value="UbiJ"/>
</dbReference>
<dbReference type="InterPro" id="IPR003033">
    <property type="entry name" value="SCP2_sterol-bd_dom"/>
</dbReference>
<evidence type="ECO:0000256" key="1">
    <source>
        <dbReference type="HAMAP-Rule" id="MF_02215"/>
    </source>
</evidence>
<accession>A0ABQ1JPA2</accession>
<keyword evidence="4" id="KW-1185">Reference proteome</keyword>
<comment type="function">
    <text evidence="1">Required for ubiquinone (coenzyme Q) biosynthesis. Binds hydrophobic ubiquinone biosynthetic intermediates via its SCP2 domain and is essential for the stability of the Ubi complex. May constitute a docking platform where Ubi enzymes assemble and access their SCP2-bound polyprenyl substrates.</text>
</comment>
<proteinExistence type="inferred from homology"/>
<name>A0ABQ1JPA2_9GAMM</name>
<evidence type="ECO:0000259" key="2">
    <source>
        <dbReference type="Pfam" id="PF02036"/>
    </source>
</evidence>
<dbReference type="SUPFAM" id="SSF55718">
    <property type="entry name" value="SCP-like"/>
    <property type="match status" value="1"/>
</dbReference>
<protein>
    <recommendedName>
        <fullName evidence="1">Ubiquinone biosynthesis accessory factor UbiJ</fullName>
    </recommendedName>
</protein>
<comment type="subcellular location">
    <subcellularLocation>
        <location evidence="1">Cytoplasm</location>
    </subcellularLocation>
</comment>
<dbReference type="Gene3D" id="3.30.1050.10">
    <property type="entry name" value="SCP2 sterol-binding domain"/>
    <property type="match status" value="1"/>
</dbReference>
<comment type="pathway">
    <text evidence="1">Cofactor biosynthesis; ubiquinone biosynthesis.</text>
</comment>
<dbReference type="EMBL" id="BMII01000034">
    <property type="protein sequence ID" value="GGB71298.1"/>
    <property type="molecule type" value="Genomic_DNA"/>
</dbReference>
<dbReference type="InterPro" id="IPR036527">
    <property type="entry name" value="SCP2_sterol-bd_dom_sf"/>
</dbReference>